<evidence type="ECO:0000313" key="2">
    <source>
        <dbReference type="EMBL" id="SPO04204.1"/>
    </source>
</evidence>
<organism evidence="2 3">
    <name type="scientific">Cephalotrichum gorgonifer</name>
    <dbReference type="NCBI Taxonomy" id="2041049"/>
    <lineage>
        <taxon>Eukaryota</taxon>
        <taxon>Fungi</taxon>
        <taxon>Dikarya</taxon>
        <taxon>Ascomycota</taxon>
        <taxon>Pezizomycotina</taxon>
        <taxon>Sordariomycetes</taxon>
        <taxon>Hypocreomycetidae</taxon>
        <taxon>Microascales</taxon>
        <taxon>Microascaceae</taxon>
        <taxon>Cephalotrichum</taxon>
    </lineage>
</organism>
<comment type="caution">
    <text evidence="2">The sequence shown here is derived from an EMBL/GenBank/DDBJ whole genome shotgun (WGS) entry which is preliminary data.</text>
</comment>
<keyword evidence="3" id="KW-1185">Reference proteome</keyword>
<evidence type="ECO:0000313" key="3">
    <source>
        <dbReference type="Proteomes" id="UP001187682"/>
    </source>
</evidence>
<dbReference type="AlphaFoldDB" id="A0AAE8N2B2"/>
<evidence type="ECO:0000256" key="1">
    <source>
        <dbReference type="SAM" id="MobiDB-lite"/>
    </source>
</evidence>
<gene>
    <name evidence="2" type="ORF">DNG_06887</name>
</gene>
<dbReference type="EMBL" id="ONZQ02000010">
    <property type="protein sequence ID" value="SPO04204.1"/>
    <property type="molecule type" value="Genomic_DNA"/>
</dbReference>
<protein>
    <submittedName>
        <fullName evidence="2">Uncharacterized protein</fullName>
    </submittedName>
</protein>
<proteinExistence type="predicted"/>
<reference evidence="2" key="1">
    <citation type="submission" date="2018-03" db="EMBL/GenBank/DDBJ databases">
        <authorList>
            <person name="Guldener U."/>
        </authorList>
    </citation>
    <scope>NUCLEOTIDE SEQUENCE</scope>
</reference>
<accession>A0AAE8N2B2</accession>
<feature type="region of interest" description="Disordered" evidence="1">
    <location>
        <begin position="1"/>
        <end position="36"/>
    </location>
</feature>
<name>A0AAE8N2B2_9PEZI</name>
<sequence>MAPHEPNMGMDTSAHMSTPFKGRGPSERTTATSGIARRDDPSYLTAYVVLPGDLKMPISISGDSFRFSSKIQSSCKVYHECDGDDTAIRIIGKSPAYLQAAIKEINDVIRGHRTKEASGHQHLLVQPPNGPSYADGVILVHSNSTSQEGSRPIFQPRGQELATPIPDFTPSCHEQKVADLFRDSMSTLQAMGCNLRMRANFGFLKLRQQRRAPPEYDLRQFVEISNRFPSRALASWG</sequence>
<dbReference type="Proteomes" id="UP001187682">
    <property type="component" value="Unassembled WGS sequence"/>
</dbReference>